<dbReference type="InterPro" id="IPR011011">
    <property type="entry name" value="Znf_FYVE_PHD"/>
</dbReference>
<feature type="compositionally biased region" description="Basic and acidic residues" evidence="1">
    <location>
        <begin position="48"/>
        <end position="57"/>
    </location>
</feature>
<dbReference type="InterPro" id="IPR013083">
    <property type="entry name" value="Znf_RING/FYVE/PHD"/>
</dbReference>
<evidence type="ECO:0000259" key="2">
    <source>
        <dbReference type="PROSITE" id="PS51038"/>
    </source>
</evidence>
<evidence type="ECO:0000313" key="4">
    <source>
        <dbReference type="Proteomes" id="UP000813444"/>
    </source>
</evidence>
<dbReference type="OrthoDB" id="10259622at2759"/>
<keyword evidence="4" id="KW-1185">Reference proteome</keyword>
<feature type="region of interest" description="Disordered" evidence="1">
    <location>
        <begin position="296"/>
        <end position="383"/>
    </location>
</feature>
<dbReference type="Gene3D" id="2.30.30.490">
    <property type="match status" value="1"/>
</dbReference>
<name>A0A8K0WVT5_9HYPO</name>
<feature type="domain" description="BAH" evidence="2">
    <location>
        <begin position="123"/>
        <end position="244"/>
    </location>
</feature>
<feature type="compositionally biased region" description="Basic and acidic residues" evidence="1">
    <location>
        <begin position="301"/>
        <end position="311"/>
    </location>
</feature>
<dbReference type="AlphaFoldDB" id="A0A8K0WVT5"/>
<organism evidence="3 4">
    <name type="scientific">Stachybotrys elegans</name>
    <dbReference type="NCBI Taxonomy" id="80388"/>
    <lineage>
        <taxon>Eukaryota</taxon>
        <taxon>Fungi</taxon>
        <taxon>Dikarya</taxon>
        <taxon>Ascomycota</taxon>
        <taxon>Pezizomycotina</taxon>
        <taxon>Sordariomycetes</taxon>
        <taxon>Hypocreomycetidae</taxon>
        <taxon>Hypocreales</taxon>
        <taxon>Stachybotryaceae</taxon>
        <taxon>Stachybotrys</taxon>
    </lineage>
</organism>
<accession>A0A8K0WVT5</accession>
<evidence type="ECO:0000256" key="1">
    <source>
        <dbReference type="SAM" id="MobiDB-lite"/>
    </source>
</evidence>
<comment type="caution">
    <text evidence="3">The sequence shown here is derived from an EMBL/GenBank/DDBJ whole genome shotgun (WGS) entry which is preliminary data.</text>
</comment>
<proteinExistence type="predicted"/>
<dbReference type="CDD" id="cd04370">
    <property type="entry name" value="BAH"/>
    <property type="match status" value="1"/>
</dbReference>
<dbReference type="GO" id="GO:0003682">
    <property type="term" value="F:chromatin binding"/>
    <property type="evidence" value="ECO:0007669"/>
    <property type="project" value="InterPro"/>
</dbReference>
<dbReference type="Proteomes" id="UP000813444">
    <property type="component" value="Unassembled WGS sequence"/>
</dbReference>
<dbReference type="EMBL" id="JAGPNK010000002">
    <property type="protein sequence ID" value="KAH7326538.1"/>
    <property type="molecule type" value="Genomic_DNA"/>
</dbReference>
<sequence>MGSGSASRKRARSVTTADENRAECPFKVTIVTNPPRIDRDRPKAKKQKRDEADEEKKVQIQISPFAPVGKFRTHETMDLHYTVEPSSQWFDMTRYNSFVLNGTKYYSEGFVYVANDATIERQKAAANPDGVPQARKSDDDWVARILEIRAADEHHVYARVNWMYSPDELPKNTLDGKRSVEGRQPYHGQNELIASNHMDVINVVSVTQPANVNHWIETDDDEVQDALYWRQAFDCRNSQLSSVELICKCETPANPDKTLIGCTSSTCGKWLHYECLLDDLLLRVYEQLGTTKPHITQQPLVKEEKDDEKGTRPLSPTETRGEDTQPTIDVRGAEASKNVLVKQADGETPRTTQTPTPGPVATPVETPSKPVVEKKSRKKKNSDYKPYQGLFEASLKMNDGPTIWEIKDLRENVSGGDKTWTEQARCLVCSKTIE</sequence>
<gene>
    <name evidence="3" type="ORF">B0I35DRAFT_449112</name>
</gene>
<dbReference type="InterPro" id="IPR043151">
    <property type="entry name" value="BAH_sf"/>
</dbReference>
<protein>
    <recommendedName>
        <fullName evidence="2">BAH domain-containing protein</fullName>
    </recommendedName>
</protein>
<feature type="region of interest" description="Disordered" evidence="1">
    <location>
        <begin position="29"/>
        <end position="57"/>
    </location>
</feature>
<reference evidence="3" key="1">
    <citation type="journal article" date="2021" name="Nat. Commun.">
        <title>Genetic determinants of endophytism in the Arabidopsis root mycobiome.</title>
        <authorList>
            <person name="Mesny F."/>
            <person name="Miyauchi S."/>
            <person name="Thiergart T."/>
            <person name="Pickel B."/>
            <person name="Atanasova L."/>
            <person name="Karlsson M."/>
            <person name="Huettel B."/>
            <person name="Barry K.W."/>
            <person name="Haridas S."/>
            <person name="Chen C."/>
            <person name="Bauer D."/>
            <person name="Andreopoulos W."/>
            <person name="Pangilinan J."/>
            <person name="LaButti K."/>
            <person name="Riley R."/>
            <person name="Lipzen A."/>
            <person name="Clum A."/>
            <person name="Drula E."/>
            <person name="Henrissat B."/>
            <person name="Kohler A."/>
            <person name="Grigoriev I.V."/>
            <person name="Martin F.M."/>
            <person name="Hacquard S."/>
        </authorList>
    </citation>
    <scope>NUCLEOTIDE SEQUENCE</scope>
    <source>
        <strain evidence="3">MPI-CAGE-CH-0235</strain>
    </source>
</reference>
<dbReference type="Gene3D" id="3.30.40.10">
    <property type="entry name" value="Zinc/RING finger domain, C3HC4 (zinc finger)"/>
    <property type="match status" value="1"/>
</dbReference>
<dbReference type="InterPro" id="IPR001025">
    <property type="entry name" value="BAH_dom"/>
</dbReference>
<evidence type="ECO:0000313" key="3">
    <source>
        <dbReference type="EMBL" id="KAH7326538.1"/>
    </source>
</evidence>
<dbReference type="SUPFAM" id="SSF57903">
    <property type="entry name" value="FYVE/PHD zinc finger"/>
    <property type="match status" value="1"/>
</dbReference>
<dbReference type="PANTHER" id="PTHR46364">
    <property type="entry name" value="OS08G0421900 PROTEIN"/>
    <property type="match status" value="1"/>
</dbReference>
<dbReference type="PROSITE" id="PS51038">
    <property type="entry name" value="BAH"/>
    <property type="match status" value="1"/>
</dbReference>